<dbReference type="SUPFAM" id="SSF75420">
    <property type="entry name" value="YhbC-like, N-terminal domain"/>
    <property type="match status" value="1"/>
</dbReference>
<comment type="subcellular location">
    <subcellularLocation>
        <location evidence="3">Cytoplasm</location>
    </subcellularLocation>
</comment>
<name>U5DNV0_9CHRO</name>
<dbReference type="SUPFAM" id="SSF74942">
    <property type="entry name" value="YhbC-like, C-terminal domain"/>
    <property type="match status" value="1"/>
</dbReference>
<gene>
    <name evidence="3" type="primary">rimP</name>
    <name evidence="6" type="ORF">KR51_00019530</name>
</gene>
<dbReference type="GO" id="GO:0000028">
    <property type="term" value="P:ribosomal small subunit assembly"/>
    <property type="evidence" value="ECO:0007669"/>
    <property type="project" value="TreeGrafter"/>
</dbReference>
<comment type="function">
    <text evidence="3">Required for maturation of 30S ribosomal subunits.</text>
</comment>
<dbReference type="InterPro" id="IPR003728">
    <property type="entry name" value="Ribosome_maturation_RimP"/>
</dbReference>
<dbReference type="InterPro" id="IPR028998">
    <property type="entry name" value="RimP_C"/>
</dbReference>
<dbReference type="PATRIC" id="fig|582515.4.peg.2197"/>
<dbReference type="GO" id="GO:0006412">
    <property type="term" value="P:translation"/>
    <property type="evidence" value="ECO:0007669"/>
    <property type="project" value="TreeGrafter"/>
</dbReference>
<evidence type="ECO:0000256" key="2">
    <source>
        <dbReference type="ARBA" id="ARBA00022517"/>
    </source>
</evidence>
<dbReference type="Pfam" id="PF17384">
    <property type="entry name" value="DUF150_C"/>
    <property type="match status" value="1"/>
</dbReference>
<dbReference type="CDD" id="cd01734">
    <property type="entry name" value="YlxS_C"/>
    <property type="match status" value="1"/>
</dbReference>
<dbReference type="InParanoid" id="U5DNV0"/>
<dbReference type="PANTHER" id="PTHR33867:SF1">
    <property type="entry name" value="RIBOSOME MATURATION FACTOR RIMP"/>
    <property type="match status" value="1"/>
</dbReference>
<evidence type="ECO:0000256" key="1">
    <source>
        <dbReference type="ARBA" id="ARBA00022490"/>
    </source>
</evidence>
<keyword evidence="1 3" id="KW-0963">Cytoplasm</keyword>
<organism evidence="6 7">
    <name type="scientific">Rubidibacter lacunae KORDI 51-2</name>
    <dbReference type="NCBI Taxonomy" id="582515"/>
    <lineage>
        <taxon>Bacteria</taxon>
        <taxon>Bacillati</taxon>
        <taxon>Cyanobacteriota</taxon>
        <taxon>Cyanophyceae</taxon>
        <taxon>Oscillatoriophycideae</taxon>
        <taxon>Chroococcales</taxon>
        <taxon>Aphanothecaceae</taxon>
        <taxon>Rubidibacter</taxon>
    </lineage>
</organism>
<dbReference type="RefSeq" id="WP_022606902.1">
    <property type="nucleotide sequence ID" value="NZ_ASSJ01000049.1"/>
</dbReference>
<evidence type="ECO:0000259" key="5">
    <source>
        <dbReference type="Pfam" id="PF17384"/>
    </source>
</evidence>
<keyword evidence="7" id="KW-1185">Reference proteome</keyword>
<comment type="caution">
    <text evidence="6">The sequence shown here is derived from an EMBL/GenBank/DDBJ whole genome shotgun (WGS) entry which is preliminary data.</text>
</comment>
<evidence type="ECO:0000256" key="3">
    <source>
        <dbReference type="HAMAP-Rule" id="MF_01077"/>
    </source>
</evidence>
<dbReference type="PANTHER" id="PTHR33867">
    <property type="entry name" value="RIBOSOME MATURATION FACTOR RIMP"/>
    <property type="match status" value="1"/>
</dbReference>
<proteinExistence type="inferred from homology"/>
<feature type="domain" description="Ribosome maturation factor RimP N-terminal" evidence="4">
    <location>
        <begin position="13"/>
        <end position="84"/>
    </location>
</feature>
<dbReference type="STRING" id="582515.KR51_00019530"/>
<dbReference type="NCBIfam" id="NF000935">
    <property type="entry name" value="PRK00092.3-3"/>
    <property type="match status" value="1"/>
</dbReference>
<evidence type="ECO:0000313" key="6">
    <source>
        <dbReference type="EMBL" id="ERN41385.1"/>
    </source>
</evidence>
<dbReference type="Proteomes" id="UP000016960">
    <property type="component" value="Unassembled WGS sequence"/>
</dbReference>
<dbReference type="InterPro" id="IPR028989">
    <property type="entry name" value="RimP_N"/>
</dbReference>
<dbReference type="AlphaFoldDB" id="U5DNV0"/>
<protein>
    <recommendedName>
        <fullName evidence="3">Ribosome maturation factor RimP</fullName>
    </recommendedName>
</protein>
<keyword evidence="2 3" id="KW-0690">Ribosome biogenesis</keyword>
<dbReference type="Gene3D" id="3.30.300.70">
    <property type="entry name" value="RimP-like superfamily, N-terminal"/>
    <property type="match status" value="1"/>
</dbReference>
<dbReference type="HAMAP" id="MF_01077">
    <property type="entry name" value="RimP"/>
    <property type="match status" value="1"/>
</dbReference>
<dbReference type="OrthoDB" id="9805006at2"/>
<evidence type="ECO:0000313" key="7">
    <source>
        <dbReference type="Proteomes" id="UP000016960"/>
    </source>
</evidence>
<dbReference type="GO" id="GO:0005829">
    <property type="term" value="C:cytosol"/>
    <property type="evidence" value="ECO:0007669"/>
    <property type="project" value="TreeGrafter"/>
</dbReference>
<dbReference type="InterPro" id="IPR035956">
    <property type="entry name" value="RimP_N_sf"/>
</dbReference>
<evidence type="ECO:0000259" key="4">
    <source>
        <dbReference type="Pfam" id="PF02576"/>
    </source>
</evidence>
<dbReference type="InterPro" id="IPR036847">
    <property type="entry name" value="RimP_C_sf"/>
</dbReference>
<feature type="domain" description="Ribosome maturation factor RimP C-terminal" evidence="5">
    <location>
        <begin position="91"/>
        <end position="148"/>
    </location>
</feature>
<sequence length="153" mass="16943">MTHPSIAPIQELAAPLAAELGLEIVNLVFQTNYSPPVLRVDVRNLGTDTGLDDCERMSRALEDRLDTSGLIPDAYVLEVSSPGLSSELACDRDFISFKGFPVRISTHEPYKGKTQWRGRLQKRDETAVYINQKGRVTAIPRDAIASVELDEES</sequence>
<dbReference type="EMBL" id="ASSJ01000049">
    <property type="protein sequence ID" value="ERN41385.1"/>
    <property type="molecule type" value="Genomic_DNA"/>
</dbReference>
<accession>U5DNV0</accession>
<dbReference type="Pfam" id="PF02576">
    <property type="entry name" value="RimP_N"/>
    <property type="match status" value="1"/>
</dbReference>
<comment type="similarity">
    <text evidence="3">Belongs to the RimP family.</text>
</comment>
<reference evidence="6 7" key="1">
    <citation type="submission" date="2013-05" db="EMBL/GenBank/DDBJ databases">
        <title>Draft genome sequence of Rubidibacter lacunae KORDI 51-2.</title>
        <authorList>
            <person name="Choi D.H."/>
            <person name="Noh J.H."/>
            <person name="Kwon K.-K."/>
            <person name="Lee J.-H."/>
            <person name="Ryu J.-Y."/>
        </authorList>
    </citation>
    <scope>NUCLEOTIDE SEQUENCE [LARGE SCALE GENOMIC DNA]</scope>
    <source>
        <strain evidence="6 7">KORDI 51-2</strain>
    </source>
</reference>
<dbReference type="Gene3D" id="2.30.30.180">
    <property type="entry name" value="Ribosome maturation factor RimP, C-terminal domain"/>
    <property type="match status" value="1"/>
</dbReference>
<dbReference type="FunCoup" id="U5DNV0">
    <property type="interactions" value="243"/>
</dbReference>
<dbReference type="eggNOG" id="COG0779">
    <property type="taxonomic scope" value="Bacteria"/>
</dbReference>